<keyword evidence="3" id="KW-0067">ATP-binding</keyword>
<dbReference type="Pfam" id="PF00271">
    <property type="entry name" value="Helicase_C"/>
    <property type="match status" value="1"/>
</dbReference>
<protein>
    <submittedName>
        <fullName evidence="3">DEAD/DEAH box helicase</fullName>
    </submittedName>
</protein>
<proteinExistence type="predicted"/>
<evidence type="ECO:0000313" key="4">
    <source>
        <dbReference type="Proteomes" id="UP000293465"/>
    </source>
</evidence>
<dbReference type="InterPro" id="IPR014001">
    <property type="entry name" value="Helicase_ATP-bd"/>
</dbReference>
<keyword evidence="3" id="KW-0547">Nucleotide-binding</keyword>
<comment type="caution">
    <text evidence="3">The sequence shown here is derived from an EMBL/GenBank/DDBJ whole genome shotgun (WGS) entry which is preliminary data.</text>
</comment>
<dbReference type="GeneID" id="56274546"/>
<keyword evidence="1" id="KW-0378">Hydrolase</keyword>
<dbReference type="Pfam" id="PF04851">
    <property type="entry name" value="ResIII"/>
    <property type="match status" value="1"/>
</dbReference>
<dbReference type="InterPro" id="IPR006935">
    <property type="entry name" value="Helicase/UvrB_N"/>
</dbReference>
<keyword evidence="3" id="KW-0347">Helicase</keyword>
<dbReference type="GO" id="GO:0016787">
    <property type="term" value="F:hydrolase activity"/>
    <property type="evidence" value="ECO:0007669"/>
    <property type="project" value="UniProtKB-KW"/>
</dbReference>
<dbReference type="GO" id="GO:0005524">
    <property type="term" value="F:ATP binding"/>
    <property type="evidence" value="ECO:0007669"/>
    <property type="project" value="InterPro"/>
</dbReference>
<accession>A0A4Q5KP14</accession>
<dbReference type="GO" id="GO:0004386">
    <property type="term" value="F:helicase activity"/>
    <property type="evidence" value="ECO:0007669"/>
    <property type="project" value="UniProtKB-KW"/>
</dbReference>
<dbReference type="EMBL" id="SEZJ01000004">
    <property type="protein sequence ID" value="RYU47232.1"/>
    <property type="molecule type" value="Genomic_DNA"/>
</dbReference>
<dbReference type="RefSeq" id="WP_130086635.1">
    <property type="nucleotide sequence ID" value="NZ_SEZJ01000004.1"/>
</dbReference>
<dbReference type="GO" id="GO:0003677">
    <property type="term" value="F:DNA binding"/>
    <property type="evidence" value="ECO:0007669"/>
    <property type="project" value="InterPro"/>
</dbReference>
<organism evidence="3 4">
    <name type="scientific">Aliivibrio finisterrensis</name>
    <dbReference type="NCBI Taxonomy" id="511998"/>
    <lineage>
        <taxon>Bacteria</taxon>
        <taxon>Pseudomonadati</taxon>
        <taxon>Pseudomonadota</taxon>
        <taxon>Gammaproteobacteria</taxon>
        <taxon>Vibrionales</taxon>
        <taxon>Vibrionaceae</taxon>
        <taxon>Aliivibrio</taxon>
    </lineage>
</organism>
<evidence type="ECO:0000256" key="1">
    <source>
        <dbReference type="ARBA" id="ARBA00022801"/>
    </source>
</evidence>
<dbReference type="InterPro" id="IPR001650">
    <property type="entry name" value="Helicase_C-like"/>
</dbReference>
<dbReference type="SUPFAM" id="SSF52540">
    <property type="entry name" value="P-loop containing nucleoside triphosphate hydrolases"/>
    <property type="match status" value="2"/>
</dbReference>
<feature type="domain" description="Helicase ATP-binding" evidence="2">
    <location>
        <begin position="62"/>
        <end position="267"/>
    </location>
</feature>
<dbReference type="OrthoDB" id="9814088at2"/>
<name>A0A4Q5KP14_9GAMM</name>
<dbReference type="SMART" id="SM00487">
    <property type="entry name" value="DEXDc"/>
    <property type="match status" value="1"/>
</dbReference>
<dbReference type="InterPro" id="IPR027417">
    <property type="entry name" value="P-loop_NTPase"/>
</dbReference>
<dbReference type="PANTHER" id="PTHR45766">
    <property type="entry name" value="DNA ANNEALING HELICASE AND ENDONUCLEASE ZRANB3 FAMILY MEMBER"/>
    <property type="match status" value="1"/>
</dbReference>
<evidence type="ECO:0000313" key="3">
    <source>
        <dbReference type="EMBL" id="RYU47232.1"/>
    </source>
</evidence>
<dbReference type="Proteomes" id="UP000293465">
    <property type="component" value="Unassembled WGS sequence"/>
</dbReference>
<reference evidence="3 4" key="1">
    <citation type="submission" date="2019-02" db="EMBL/GenBank/DDBJ databases">
        <title>Genome sequences of Aliivibrio finisterrensis strains from farmed Atlantic salmon.</title>
        <authorList>
            <person name="Bowman J.P."/>
        </authorList>
    </citation>
    <scope>NUCLEOTIDE SEQUENCE [LARGE SCALE GENOMIC DNA]</scope>
    <source>
        <strain evidence="3 4">A32</strain>
    </source>
</reference>
<dbReference type="AlphaFoldDB" id="A0A4Q5KP14"/>
<gene>
    <name evidence="3" type="ORF">ERW49_05795</name>
</gene>
<dbReference type="Gene3D" id="3.40.50.300">
    <property type="entry name" value="P-loop containing nucleotide triphosphate hydrolases"/>
    <property type="match status" value="2"/>
</dbReference>
<dbReference type="PROSITE" id="PS51192">
    <property type="entry name" value="HELICASE_ATP_BIND_1"/>
    <property type="match status" value="1"/>
</dbReference>
<sequence>MVNIVALSKGSVIMFLSDWATITPEDVSQQMSFDEGNKEWRYQAGQSTSMAAKQAEGVAYLCRLLQQHHLALLADEVGMGKTFQAIGVIRLLQQLKPDAKILVIAPNRNICSQWKGEFGAFEQDHWHGVSHKPLKMAEPESKLEAMIACVGRGAHHVYFTTIHALSGLTKESDGADKAGLAREHALELKARVMNYLNQEGFDLLVIDEAHYLRAREGGSQKVAAAKAFFGEGEGECPLAKHVLLMTATPTHSSVNDVANILRYFAAEDDLKNSVTQNDFDAAHLLTKYGLRRLRLLQGKNGVHYAKQHYRKEIAHPVSFAENQNAELFFGLYQRQLVKQFQAKASNRQFLYGYLEGFESFGEHDRQAIKQDAEQQKSEYGKDAFSKAPDTELLHQLSQEYYGCFNEFPEHPKYKALVDIFVPEMLTPDGLDDIKHLVFVRRIPSVRELTKRVNTRYDNVLGHQIAQALELNEGELTAWQQSHWSRVWLNRYLNYAEEFEEPLPEDDEDTSELSVDGNQLRSRITELFVVKKRDPNALEDTRNTECTNVGLRFRKPESIFSLFLEPSLDYEKEAYGYHFEQQSGERKRATYSTAAMYQRLKRHQLNDIAINEEAQISENLPTIWQYLFEQLSDNEKARFRKWNAATKENFANYFKAGVLFASPVMVELFCWFYQFDKNNRLYKSGESAHTRYIDFIQHTAPKLSDSMLLWYFKAALETFEDVCKKIARVGLDEYDNDWRAIKGHTSPAAFASGETSNRDSLQLSFNSPFYPNVLVATSVFQEGVNLHLQCNQVHHYGIAGNPGDHEQRVGRLDRLFSKVNRQYKNGPQGELKISFPYLEHSFDEDQLASFLERKIRAENKLDKCLLDDHDAHVGTGKAQYWKCYLKKPEKVVEDDVVDPYPAKFK</sequence>
<dbReference type="SMART" id="SM00490">
    <property type="entry name" value="HELICc"/>
    <property type="match status" value="1"/>
</dbReference>
<evidence type="ECO:0000259" key="2">
    <source>
        <dbReference type="PROSITE" id="PS51192"/>
    </source>
</evidence>
<dbReference type="PANTHER" id="PTHR45766:SF6">
    <property type="entry name" value="SWI_SNF-RELATED MATRIX-ASSOCIATED ACTIN-DEPENDENT REGULATOR OF CHROMATIN SUBFAMILY A-LIKE PROTEIN 1"/>
    <property type="match status" value="1"/>
</dbReference>